<evidence type="ECO:0000313" key="2">
    <source>
        <dbReference type="Proteomes" id="UP000001918"/>
    </source>
</evidence>
<dbReference type="HOGENOM" id="CLU_196899_0_0_11"/>
<organism evidence="1 2">
    <name type="scientific">Thermomonospora curvata (strain ATCC 19995 / DSM 43183 / JCM 3096 / KCTC 9072 / NBRC 15933 / NCIMB 10081 / Henssen B9)</name>
    <dbReference type="NCBI Taxonomy" id="471852"/>
    <lineage>
        <taxon>Bacteria</taxon>
        <taxon>Bacillati</taxon>
        <taxon>Actinomycetota</taxon>
        <taxon>Actinomycetes</taxon>
        <taxon>Streptosporangiales</taxon>
        <taxon>Thermomonosporaceae</taxon>
        <taxon>Thermomonospora</taxon>
    </lineage>
</organism>
<dbReference type="AlphaFoldDB" id="D1A2C2"/>
<accession>D1A2C2</accession>
<dbReference type="EMBL" id="CP001738">
    <property type="protein sequence ID" value="ACY95942.1"/>
    <property type="molecule type" value="Genomic_DNA"/>
</dbReference>
<dbReference type="OrthoDB" id="3548944at2"/>
<sequence>MTGEVYRVDVAPAGQVCEGAVHGPVLAPAAVVATADGSFWCALCWWPIAVALLTDGHRVVYSATARDVLGIGV</sequence>
<proteinExistence type="predicted"/>
<reference evidence="1 2" key="1">
    <citation type="journal article" date="2011" name="Stand. Genomic Sci.">
        <title>Complete genome sequence of Thermomonospora curvata type strain (B9).</title>
        <authorList>
            <person name="Chertkov O."/>
            <person name="Sikorski J."/>
            <person name="Nolan M."/>
            <person name="Lapidus A."/>
            <person name="Lucas S."/>
            <person name="Del Rio T.G."/>
            <person name="Tice H."/>
            <person name="Cheng J.F."/>
            <person name="Goodwin L."/>
            <person name="Pitluck S."/>
            <person name="Liolios K."/>
            <person name="Ivanova N."/>
            <person name="Mavromatis K."/>
            <person name="Mikhailova N."/>
            <person name="Ovchinnikova G."/>
            <person name="Pati A."/>
            <person name="Chen A."/>
            <person name="Palaniappan K."/>
            <person name="Djao O.D."/>
            <person name="Land M."/>
            <person name="Hauser L."/>
            <person name="Chang Y.J."/>
            <person name="Jeffries C.D."/>
            <person name="Brettin T."/>
            <person name="Han C."/>
            <person name="Detter J.C."/>
            <person name="Rohde M."/>
            <person name="Goker M."/>
            <person name="Woyke T."/>
            <person name="Bristow J."/>
            <person name="Eisen J.A."/>
            <person name="Markowitz V."/>
            <person name="Hugenholtz P."/>
            <person name="Klenk H.P."/>
            <person name="Kyrpides N.C."/>
        </authorList>
    </citation>
    <scope>NUCLEOTIDE SEQUENCE [LARGE SCALE GENOMIC DNA]</scope>
    <source>
        <strain evidence="2">ATCC 19995 / DSM 43183 / JCM 3096 / KCTC 9072 / NBRC 15933 / NCIMB 10081 / Henssen B9</strain>
    </source>
</reference>
<keyword evidence="2" id="KW-1185">Reference proteome</keyword>
<evidence type="ECO:0000313" key="1">
    <source>
        <dbReference type="EMBL" id="ACY95942.1"/>
    </source>
</evidence>
<protein>
    <submittedName>
        <fullName evidence="1">Uncharacterized protein</fullName>
    </submittedName>
</protein>
<gene>
    <name evidence="1" type="ordered locus">Tcur_0340</name>
</gene>
<dbReference type="RefSeq" id="WP_012850726.1">
    <property type="nucleotide sequence ID" value="NC_013510.1"/>
</dbReference>
<dbReference type="STRING" id="471852.Tcur_0340"/>
<dbReference type="Proteomes" id="UP000001918">
    <property type="component" value="Chromosome"/>
</dbReference>
<name>D1A2C2_THECD</name>
<dbReference type="KEGG" id="tcu:Tcur_0340"/>